<dbReference type="AlphaFoldDB" id="A0A5D2QPT1"/>
<dbReference type="GO" id="GO:0016020">
    <property type="term" value="C:membrane"/>
    <property type="evidence" value="ECO:0007669"/>
    <property type="project" value="InterPro"/>
</dbReference>
<feature type="transmembrane region" description="Helical" evidence="1">
    <location>
        <begin position="104"/>
        <end position="125"/>
    </location>
</feature>
<keyword evidence="1" id="KW-1133">Transmembrane helix</keyword>
<dbReference type="PANTHER" id="PTHR12224">
    <property type="entry name" value="BETA-1,4-MANNOSYL-GLYCOPROTEIN BETA-1,4-N-ACETYLGLUCOSAMINYL-TRANSFERASE"/>
    <property type="match status" value="1"/>
</dbReference>
<dbReference type="InterPro" id="IPR006813">
    <property type="entry name" value="Glyco_trans_17"/>
</dbReference>
<evidence type="ECO:0000313" key="3">
    <source>
        <dbReference type="Proteomes" id="UP000322667"/>
    </source>
</evidence>
<evidence type="ECO:0000256" key="1">
    <source>
        <dbReference type="SAM" id="Phobius"/>
    </source>
</evidence>
<protein>
    <recommendedName>
        <fullName evidence="4">Beta-1,4-mannosyl-glycoprotein 4-beta-N-acetylglucosaminyltransferase</fullName>
    </recommendedName>
</protein>
<organism evidence="2 3">
    <name type="scientific">Gossypium tomentosum</name>
    <name type="common">Hawaiian cotton</name>
    <name type="synonym">Gossypium sandvicense</name>
    <dbReference type="NCBI Taxonomy" id="34277"/>
    <lineage>
        <taxon>Eukaryota</taxon>
        <taxon>Viridiplantae</taxon>
        <taxon>Streptophyta</taxon>
        <taxon>Embryophyta</taxon>
        <taxon>Tracheophyta</taxon>
        <taxon>Spermatophyta</taxon>
        <taxon>Magnoliopsida</taxon>
        <taxon>eudicotyledons</taxon>
        <taxon>Gunneridae</taxon>
        <taxon>Pentapetalae</taxon>
        <taxon>rosids</taxon>
        <taxon>malvids</taxon>
        <taxon>Malvales</taxon>
        <taxon>Malvaceae</taxon>
        <taxon>Malvoideae</taxon>
        <taxon>Gossypium</taxon>
    </lineage>
</organism>
<dbReference type="EMBL" id="CM017614">
    <property type="protein sequence ID" value="TYI30631.1"/>
    <property type="molecule type" value="Genomic_DNA"/>
</dbReference>
<evidence type="ECO:0008006" key="4">
    <source>
        <dbReference type="Google" id="ProtNLM"/>
    </source>
</evidence>
<sequence>MGRGEDFILIFIYEFILVEEFLWGYKFSFIFGIEESGEGAKNNQTAIIDVTQHEAEHSFCGCLIMSGGYSNSKKTDDIYEKVCGQQASFAALTMSRLRCMLRGIDIRICIVLLIAIPVFMFGIYLHGQKITYFLRPLWGSPPKPFHEIPHYYNENVTMERLCHLHGWKVRESPRRVFDAVLFNNEIDILALRWNELSPYVTQFVLLESNSTFTSLPKPLLFAGNRHQFKFVEPRLTYGMIGGRFKKGENPFVEEAYQRVALDQLLRIAGIEEDDLLTMSDVDEIPSGHTINLLRWCDDIPPVIHLQLRNYLYSFEYHVDNKSWRASVHRYKPGKTRYAHYRQSDIILSDSGWHCSFCFRYVSEFIFKMKAYSHTDRVRFPHYLNPKRIQDVICKGADLFDMLPEEYTFKEIIGKMGPIPHSYSAVHLPAYLLNNAEKYKYLLPGNCRRESG</sequence>
<dbReference type="GO" id="GO:0006044">
    <property type="term" value="P:N-acetylglucosamine metabolic process"/>
    <property type="evidence" value="ECO:0007669"/>
    <property type="project" value="TreeGrafter"/>
</dbReference>
<reference evidence="2 3" key="1">
    <citation type="submission" date="2019-07" db="EMBL/GenBank/DDBJ databases">
        <title>WGS assembly of Gossypium tomentosum.</title>
        <authorList>
            <person name="Chen Z.J."/>
            <person name="Sreedasyam A."/>
            <person name="Ando A."/>
            <person name="Song Q."/>
            <person name="De L."/>
            <person name="Hulse-Kemp A."/>
            <person name="Ding M."/>
            <person name="Ye W."/>
            <person name="Kirkbride R."/>
            <person name="Jenkins J."/>
            <person name="Plott C."/>
            <person name="Lovell J."/>
            <person name="Lin Y.-M."/>
            <person name="Vaughn R."/>
            <person name="Liu B."/>
            <person name="Li W."/>
            <person name="Simpson S."/>
            <person name="Scheffler B."/>
            <person name="Saski C."/>
            <person name="Grover C."/>
            <person name="Hu G."/>
            <person name="Conover J."/>
            <person name="Carlson J."/>
            <person name="Shu S."/>
            <person name="Boston L."/>
            <person name="Williams M."/>
            <person name="Peterson D."/>
            <person name="Mcgee K."/>
            <person name="Jones D."/>
            <person name="Wendel J."/>
            <person name="Stelly D."/>
            <person name="Grimwood J."/>
            <person name="Schmutz J."/>
        </authorList>
    </citation>
    <scope>NUCLEOTIDE SEQUENCE [LARGE SCALE GENOMIC DNA]</scope>
    <source>
        <strain evidence="2">7179.01</strain>
    </source>
</reference>
<gene>
    <name evidence="2" type="ORF">ES332_A05G401400v1</name>
</gene>
<name>A0A5D2QPT1_GOSTO</name>
<keyword evidence="3" id="KW-1185">Reference proteome</keyword>
<evidence type="ECO:0000313" key="2">
    <source>
        <dbReference type="EMBL" id="TYI30631.1"/>
    </source>
</evidence>
<dbReference type="PANTHER" id="PTHR12224:SF14">
    <property type="entry name" value="BETA-1,4-MANNOSYL-GLYCOPROTEIN 4-BETA-N-ACETYLGLUCOSAMINYLTRANSFERASE-LIKE ISOFORM X1"/>
    <property type="match status" value="1"/>
</dbReference>
<accession>A0A5D2QPT1</accession>
<keyword evidence="1" id="KW-0812">Transmembrane</keyword>
<keyword evidence="1" id="KW-0472">Membrane</keyword>
<dbReference type="GO" id="GO:0003830">
    <property type="term" value="F:beta-1,4-mannosylglycoprotein 4-beta-N-acetylglucosaminyltransferase activity"/>
    <property type="evidence" value="ECO:0007669"/>
    <property type="project" value="InterPro"/>
</dbReference>
<dbReference type="Proteomes" id="UP000322667">
    <property type="component" value="Chromosome A05"/>
</dbReference>
<dbReference type="Pfam" id="PF04724">
    <property type="entry name" value="Glyco_transf_17"/>
    <property type="match status" value="1"/>
</dbReference>
<proteinExistence type="predicted"/>